<dbReference type="AlphaFoldDB" id="A0A9D9DF82"/>
<reference evidence="2" key="2">
    <citation type="journal article" date="2021" name="PeerJ">
        <title>Extensive microbial diversity within the chicken gut microbiome revealed by metagenomics and culture.</title>
        <authorList>
            <person name="Gilroy R."/>
            <person name="Ravi A."/>
            <person name="Getino M."/>
            <person name="Pursley I."/>
            <person name="Horton D.L."/>
            <person name="Alikhan N.F."/>
            <person name="Baker D."/>
            <person name="Gharbi K."/>
            <person name="Hall N."/>
            <person name="Watson M."/>
            <person name="Adriaenssens E.M."/>
            <person name="Foster-Nyarko E."/>
            <person name="Jarju S."/>
            <person name="Secka A."/>
            <person name="Antonio M."/>
            <person name="Oren A."/>
            <person name="Chaudhuri R.R."/>
            <person name="La Ragione R."/>
            <person name="Hildebrand F."/>
            <person name="Pallen M.J."/>
        </authorList>
    </citation>
    <scope>NUCLEOTIDE SEQUENCE</scope>
    <source>
        <strain evidence="2">8207</strain>
    </source>
</reference>
<dbReference type="Proteomes" id="UP000823630">
    <property type="component" value="Unassembled WGS sequence"/>
</dbReference>
<proteinExistence type="predicted"/>
<dbReference type="InterPro" id="IPR018891">
    <property type="entry name" value="AIPR_C"/>
</dbReference>
<gene>
    <name evidence="2" type="ORF">IAC69_00980</name>
</gene>
<comment type="caution">
    <text evidence="2">The sequence shown here is derived from an EMBL/GenBank/DDBJ whole genome shotgun (WGS) entry which is preliminary data.</text>
</comment>
<feature type="domain" description="Abortive phage infection protein C-terminal" evidence="1">
    <location>
        <begin position="257"/>
        <end position="565"/>
    </location>
</feature>
<accession>A0A9D9DF82</accession>
<name>A0A9D9DF82_9PROT</name>
<reference evidence="2" key="1">
    <citation type="submission" date="2020-10" db="EMBL/GenBank/DDBJ databases">
        <authorList>
            <person name="Gilroy R."/>
        </authorList>
    </citation>
    <scope>NUCLEOTIDE SEQUENCE</scope>
    <source>
        <strain evidence="2">8207</strain>
    </source>
</reference>
<sequence>MVEIHKKSSNKFQRLINSNAEKIKKSPYGKENYASSFGNEDYIKSLSVSVTTVMEYYKLDSDTAVSALTDGPNDQNIDLLYFDEELIESDNKGNKFLDVVIIQSKYAKALGATGVFSEADIRLCLDSVSKLQNNRLKYNDDSLLGKKLTELHDIQVRNDYPSLRVQVYFATNGVIADSIKQKDCIKEAEKAGVEILFVDATSFGAVMEPPQYATLKLLSDKCLEKAQTSENISGFVTETSLDNLIDFYQQYNETALLDSNVRYLLLKSKINDGIAETAINNPELFWFCNNGISIVSDSCTVNSTGTDVFNLTLERPSIINGGQTTAILSKLKKEGRLTTDLLARSRVLIRAYVTKDADIASKIAYTTNSQNPINVVNLKSNNKYQKAVADFFDRKGIALITKPGQDLQDYSGSITNENLLQVYAALYKDDPAKAKNSKISVFNKYFDIVFCEKELKEGIDKKLYRSYFVWDFFKNVSNATDPILKHGLYSLIYAMGQLDKNILNANRSDSDTQVSLENCFKKAKPIIDKIVDIKRNELKDRFSYNNLFKSNEIKDLIDIEIEKIRK</sequence>
<organism evidence="2 3">
    <name type="scientific">Candidatus Enterousia avistercoris</name>
    <dbReference type="NCBI Taxonomy" id="2840788"/>
    <lineage>
        <taxon>Bacteria</taxon>
        <taxon>Pseudomonadati</taxon>
        <taxon>Pseudomonadota</taxon>
        <taxon>Alphaproteobacteria</taxon>
        <taxon>Candidatus Enterousia</taxon>
    </lineage>
</organism>
<dbReference type="EMBL" id="JADINC010000018">
    <property type="protein sequence ID" value="MBO8425035.1"/>
    <property type="molecule type" value="Genomic_DNA"/>
</dbReference>
<protein>
    <submittedName>
        <fullName evidence="2">AIPR family protein</fullName>
    </submittedName>
</protein>
<evidence type="ECO:0000259" key="1">
    <source>
        <dbReference type="Pfam" id="PF10592"/>
    </source>
</evidence>
<dbReference type="Pfam" id="PF10592">
    <property type="entry name" value="AIPR"/>
    <property type="match status" value="1"/>
</dbReference>
<evidence type="ECO:0000313" key="2">
    <source>
        <dbReference type="EMBL" id="MBO8425035.1"/>
    </source>
</evidence>
<evidence type="ECO:0000313" key="3">
    <source>
        <dbReference type="Proteomes" id="UP000823630"/>
    </source>
</evidence>